<keyword evidence="2" id="KW-0342">GTP-binding</keyword>
<dbReference type="SUPFAM" id="SSF52540">
    <property type="entry name" value="P-loop containing nucleoside triphosphate hydrolases"/>
    <property type="match status" value="1"/>
</dbReference>
<evidence type="ECO:0000256" key="1">
    <source>
        <dbReference type="ARBA" id="ARBA00022741"/>
    </source>
</evidence>
<dbReference type="InterPro" id="IPR001806">
    <property type="entry name" value="Small_GTPase"/>
</dbReference>
<dbReference type="Gene3D" id="3.40.50.300">
    <property type="entry name" value="P-loop containing nucleotide triphosphate hydrolases"/>
    <property type="match status" value="1"/>
</dbReference>
<organism evidence="3 4">
    <name type="scientific">Blattamonas nauphoetae</name>
    <dbReference type="NCBI Taxonomy" id="2049346"/>
    <lineage>
        <taxon>Eukaryota</taxon>
        <taxon>Metamonada</taxon>
        <taxon>Preaxostyla</taxon>
        <taxon>Oxymonadida</taxon>
        <taxon>Blattamonas</taxon>
    </lineage>
</organism>
<sequence length="171" mass="18699">MADKTSVLIFKDPTQASDTYTPEVADNYETSIEVDGKTITLQLWDIVRMTTTDFALSVTETPIEESFKKIETKFHPDISEYLNNAHAVLVGTHSDARASPPDGVTLVSKEQAEQLVEKLKLFGYVECSTTTKEGLPEVFETAARAALQIVSSRDASAGGDCDKEKSGCEIM</sequence>
<keyword evidence="1" id="KW-0547">Nucleotide-binding</keyword>
<name>A0ABQ9Y6N2_9EUKA</name>
<evidence type="ECO:0000256" key="2">
    <source>
        <dbReference type="ARBA" id="ARBA00023134"/>
    </source>
</evidence>
<dbReference type="PRINTS" id="PR00449">
    <property type="entry name" value="RASTRNSFRMNG"/>
</dbReference>
<dbReference type="Pfam" id="PF00071">
    <property type="entry name" value="Ras"/>
    <property type="match status" value="1"/>
</dbReference>
<evidence type="ECO:0000313" key="3">
    <source>
        <dbReference type="EMBL" id="KAK2959427.1"/>
    </source>
</evidence>
<dbReference type="PANTHER" id="PTHR24072">
    <property type="entry name" value="RHO FAMILY GTPASE"/>
    <property type="match status" value="1"/>
</dbReference>
<keyword evidence="4" id="KW-1185">Reference proteome</keyword>
<evidence type="ECO:0000313" key="4">
    <source>
        <dbReference type="Proteomes" id="UP001281761"/>
    </source>
</evidence>
<keyword evidence="3" id="KW-0378">Hydrolase</keyword>
<dbReference type="SMART" id="SM00174">
    <property type="entry name" value="RHO"/>
    <property type="match status" value="1"/>
</dbReference>
<dbReference type="Proteomes" id="UP001281761">
    <property type="component" value="Unassembled WGS sequence"/>
</dbReference>
<gene>
    <name evidence="3" type="ORF">BLNAU_5476</name>
</gene>
<dbReference type="EMBL" id="JARBJD010000029">
    <property type="protein sequence ID" value="KAK2959427.1"/>
    <property type="molecule type" value="Genomic_DNA"/>
</dbReference>
<protein>
    <submittedName>
        <fullName evidence="3">Transforming protein RhoA</fullName>
        <ecNumber evidence="3">3.6.5.2</ecNumber>
    </submittedName>
</protein>
<dbReference type="GO" id="GO:0003925">
    <property type="term" value="F:G protein activity"/>
    <property type="evidence" value="ECO:0007669"/>
    <property type="project" value="UniProtKB-EC"/>
</dbReference>
<dbReference type="EC" id="3.6.5.2" evidence="3"/>
<proteinExistence type="predicted"/>
<accession>A0ABQ9Y6N2</accession>
<comment type="caution">
    <text evidence="3">The sequence shown here is derived from an EMBL/GenBank/DDBJ whole genome shotgun (WGS) entry which is preliminary data.</text>
</comment>
<dbReference type="SMART" id="SM00175">
    <property type="entry name" value="RAB"/>
    <property type="match status" value="1"/>
</dbReference>
<reference evidence="3 4" key="1">
    <citation type="journal article" date="2022" name="bioRxiv">
        <title>Genomics of Preaxostyla Flagellates Illuminates Evolutionary Transitions and the Path Towards Mitochondrial Loss.</title>
        <authorList>
            <person name="Novak L.V.F."/>
            <person name="Treitli S.C."/>
            <person name="Pyrih J."/>
            <person name="Halakuc P."/>
            <person name="Pipaliya S.V."/>
            <person name="Vacek V."/>
            <person name="Brzon O."/>
            <person name="Soukal P."/>
            <person name="Eme L."/>
            <person name="Dacks J.B."/>
            <person name="Karnkowska A."/>
            <person name="Elias M."/>
            <person name="Hampl V."/>
        </authorList>
    </citation>
    <scope>NUCLEOTIDE SEQUENCE [LARGE SCALE GENOMIC DNA]</scope>
    <source>
        <strain evidence="3">NAU3</strain>
        <tissue evidence="3">Gut</tissue>
    </source>
</reference>
<dbReference type="InterPro" id="IPR027417">
    <property type="entry name" value="P-loop_NTPase"/>
</dbReference>
<dbReference type="InterPro" id="IPR003578">
    <property type="entry name" value="Small_GTPase_Rho"/>
</dbReference>